<evidence type="ECO:0000256" key="4">
    <source>
        <dbReference type="ARBA" id="ARBA00023235"/>
    </source>
</evidence>
<dbReference type="GO" id="GO:0006012">
    <property type="term" value="P:galactose metabolic process"/>
    <property type="evidence" value="ECO:0007669"/>
    <property type="project" value="InterPro"/>
</dbReference>
<dbReference type="Gene3D" id="3.40.50.720">
    <property type="entry name" value="NAD(P)-binding Rossmann-like Domain"/>
    <property type="match status" value="1"/>
</dbReference>
<dbReference type="EMBL" id="LR796423">
    <property type="protein sequence ID" value="CAB4143452.1"/>
    <property type="molecule type" value="Genomic_DNA"/>
</dbReference>
<evidence type="ECO:0000256" key="2">
    <source>
        <dbReference type="ARBA" id="ARBA00007637"/>
    </source>
</evidence>
<feature type="domain" description="NAD-dependent epimerase/dehydratase" evidence="6">
    <location>
        <begin position="3"/>
        <end position="245"/>
    </location>
</feature>
<dbReference type="InterPro" id="IPR001509">
    <property type="entry name" value="Epimerase_deHydtase"/>
</dbReference>
<comment type="cofactor">
    <cofactor evidence="1">
        <name>NAD(+)</name>
        <dbReference type="ChEBI" id="CHEBI:57540"/>
    </cofactor>
</comment>
<keyword evidence="5" id="KW-0119">Carbohydrate metabolism</keyword>
<keyword evidence="4" id="KW-0413">Isomerase</keyword>
<evidence type="ECO:0000259" key="6">
    <source>
        <dbReference type="Pfam" id="PF01370"/>
    </source>
</evidence>
<evidence type="ECO:0000256" key="1">
    <source>
        <dbReference type="ARBA" id="ARBA00001911"/>
    </source>
</evidence>
<dbReference type="GO" id="GO:0003978">
    <property type="term" value="F:UDP-glucose 4-epimerase activity"/>
    <property type="evidence" value="ECO:0007669"/>
    <property type="project" value="InterPro"/>
</dbReference>
<proteinExistence type="inferred from homology"/>
<dbReference type="SUPFAM" id="SSF51735">
    <property type="entry name" value="NAD(P)-binding Rossmann-fold domains"/>
    <property type="match status" value="1"/>
</dbReference>
<gene>
    <name evidence="7" type="ORF">UFOVP447_151</name>
</gene>
<keyword evidence="3" id="KW-0520">NAD</keyword>
<protein>
    <submittedName>
        <fullName evidence="7">GalE UDP-glucose 4-epimerase</fullName>
    </submittedName>
</protein>
<evidence type="ECO:0000256" key="5">
    <source>
        <dbReference type="ARBA" id="ARBA00023277"/>
    </source>
</evidence>
<sequence>MRVMVTGHRGYIGSVMVTMLKELGIFCIGVDNGERTYSDLVVDHAVALEVSNKVVTDYVIKHNITHIFHFAASAAIADSVTNPALYYWNNLGETAKFLGNLHQAGWKGKFIFSSTAAVYGDRGSYCTENQEKFPCNPYGHSKLMCEQAIDDICYRAGIDSVIFRYFNVAGAYNDAGDHLDSDHILPKICSAIYNKKPFVINGDSYPTRDGTCVRDYVHVLDICRAHLHASDFLEEKKGVYTFNLGSGEGFTNKEIVDAFRAYTGEEFEWEYGAKRPGDPAHLCADNTRFTDMTGFEYKHTDLEKIVTSAWDWYKKCKMRNTQ</sequence>
<name>A0A6J5MB25_9CAUD</name>
<dbReference type="PANTHER" id="PTHR43725">
    <property type="entry name" value="UDP-GLUCOSE 4-EPIMERASE"/>
    <property type="match status" value="1"/>
</dbReference>
<accession>A0A6J5MB25</accession>
<evidence type="ECO:0000313" key="7">
    <source>
        <dbReference type="EMBL" id="CAB4143452.1"/>
    </source>
</evidence>
<dbReference type="PANTHER" id="PTHR43725:SF53">
    <property type="entry name" value="UDP-ARABINOSE 4-EPIMERASE 1"/>
    <property type="match status" value="1"/>
</dbReference>
<evidence type="ECO:0000256" key="3">
    <source>
        <dbReference type="ARBA" id="ARBA00023027"/>
    </source>
</evidence>
<dbReference type="NCBIfam" id="TIGR01179">
    <property type="entry name" value="galE"/>
    <property type="match status" value="1"/>
</dbReference>
<dbReference type="InterPro" id="IPR036291">
    <property type="entry name" value="NAD(P)-bd_dom_sf"/>
</dbReference>
<dbReference type="Gene3D" id="3.90.25.10">
    <property type="entry name" value="UDP-galactose 4-epimerase, domain 1"/>
    <property type="match status" value="1"/>
</dbReference>
<reference evidence="7" key="1">
    <citation type="submission" date="2020-04" db="EMBL/GenBank/DDBJ databases">
        <authorList>
            <person name="Chiriac C."/>
            <person name="Salcher M."/>
            <person name="Ghai R."/>
            <person name="Kavagutti S V."/>
        </authorList>
    </citation>
    <scope>NUCLEOTIDE SEQUENCE</scope>
</reference>
<comment type="similarity">
    <text evidence="2">Belongs to the NAD(P)-dependent epimerase/dehydratase family.</text>
</comment>
<organism evidence="7">
    <name type="scientific">uncultured Caudovirales phage</name>
    <dbReference type="NCBI Taxonomy" id="2100421"/>
    <lineage>
        <taxon>Viruses</taxon>
        <taxon>Duplodnaviria</taxon>
        <taxon>Heunggongvirae</taxon>
        <taxon>Uroviricota</taxon>
        <taxon>Caudoviricetes</taxon>
        <taxon>Peduoviridae</taxon>
        <taxon>Maltschvirus</taxon>
        <taxon>Maltschvirus maltsch</taxon>
    </lineage>
</organism>
<dbReference type="InterPro" id="IPR005886">
    <property type="entry name" value="UDP_G4E"/>
</dbReference>
<dbReference type="Pfam" id="PF01370">
    <property type="entry name" value="Epimerase"/>
    <property type="match status" value="1"/>
</dbReference>